<accession>H5Y5F9</accession>
<dbReference type="EMBL" id="CM001441">
    <property type="protein sequence ID" value="EHQ90409.1"/>
    <property type="molecule type" value="Genomic_DNA"/>
</dbReference>
<name>H5Y5F9_9FIRM</name>
<dbReference type="Pfam" id="PF02342">
    <property type="entry name" value="TerD"/>
    <property type="match status" value="1"/>
</dbReference>
<sequence>MPIEVVKGQKTEITKTNPGLKAIVIDLEWKVPMGMEVDASAFLLGANGKVPKDEDFVFYSNPKDRSNSVLYVDQDSANKQLKINLNTIPSEIQRIAFSVTIYDALVRKQNFGQIWDLHIKILNGVNNTEICKLNLGNGLTVENALVLGELYRHNGEWKFNAIGSGFNGGLAALCQNFGIEVNEQPKQTKITSKETDNPQQSLNPRETDNPEKNLNSQATGSPKINLTKIELKKKGETINLVKTTTKLGEILVNLNWNRNRETKPSGGFLANLMGSGAKSIDLDLGCLYELKDGTIGVVQALGNSFGKLNKPPYVALDGDDRTGAVSRGENLRINGNELAKIKRILVYTFIYEGIADWSQADGVVTLKQPNGPDIVVALDEYSTAQRMCAIALIENVNDQTLSVKRLVQFFKGHRDLDQEFHWGLRWQAGHK</sequence>
<protein>
    <submittedName>
        <fullName evidence="3">Uncharacterized protein involved in stress response</fullName>
    </submittedName>
</protein>
<dbReference type="OrthoDB" id="4123258at2"/>
<feature type="domain" description="TerD" evidence="2">
    <location>
        <begin position="1"/>
        <end position="177"/>
    </location>
</feature>
<evidence type="ECO:0000313" key="4">
    <source>
        <dbReference type="Proteomes" id="UP000005104"/>
    </source>
</evidence>
<proteinExistence type="predicted"/>
<evidence type="ECO:0000256" key="1">
    <source>
        <dbReference type="SAM" id="MobiDB-lite"/>
    </source>
</evidence>
<dbReference type="RefSeq" id="WP_007784800.1">
    <property type="nucleotide sequence ID" value="NZ_CM001441.1"/>
</dbReference>
<evidence type="ECO:0000313" key="3">
    <source>
        <dbReference type="EMBL" id="EHQ90409.1"/>
    </source>
</evidence>
<dbReference type="CDD" id="cd06974">
    <property type="entry name" value="TerD_like"/>
    <property type="match status" value="2"/>
</dbReference>
<dbReference type="PANTHER" id="PTHR32097">
    <property type="entry name" value="CAMP-BINDING PROTEIN 1-RELATED"/>
    <property type="match status" value="1"/>
</dbReference>
<dbReference type="STRING" id="768710.DesyoDRAFT_3385"/>
<dbReference type="PANTHER" id="PTHR32097:SF17">
    <property type="entry name" value="CAMP-BINDING PROTEIN 1-RELATED"/>
    <property type="match status" value="1"/>
</dbReference>
<dbReference type="eggNOG" id="COG2310">
    <property type="taxonomic scope" value="Bacteria"/>
</dbReference>
<dbReference type="InterPro" id="IPR051324">
    <property type="entry name" value="Stress/Tellurium_Resist"/>
</dbReference>
<dbReference type="InterPro" id="IPR017115">
    <property type="entry name" value="Tellurite_resistance_TerA"/>
</dbReference>
<dbReference type="AlphaFoldDB" id="H5Y5F9"/>
<evidence type="ECO:0000259" key="2">
    <source>
        <dbReference type="Pfam" id="PF02342"/>
    </source>
</evidence>
<organism evidence="3 4">
    <name type="scientific">Desulfosporosinus youngiae DSM 17734</name>
    <dbReference type="NCBI Taxonomy" id="768710"/>
    <lineage>
        <taxon>Bacteria</taxon>
        <taxon>Bacillati</taxon>
        <taxon>Bacillota</taxon>
        <taxon>Clostridia</taxon>
        <taxon>Eubacteriales</taxon>
        <taxon>Desulfitobacteriaceae</taxon>
        <taxon>Desulfosporosinus</taxon>
    </lineage>
</organism>
<dbReference type="Proteomes" id="UP000005104">
    <property type="component" value="Chromosome"/>
</dbReference>
<feature type="region of interest" description="Disordered" evidence="1">
    <location>
        <begin position="186"/>
        <end position="220"/>
    </location>
</feature>
<keyword evidence="4" id="KW-1185">Reference proteome</keyword>
<dbReference type="PIRSF" id="PIRSF037118">
    <property type="entry name" value="Tellurite_resistance_TerA"/>
    <property type="match status" value="1"/>
</dbReference>
<dbReference type="InterPro" id="IPR003325">
    <property type="entry name" value="TerD"/>
</dbReference>
<dbReference type="Gene3D" id="2.60.60.30">
    <property type="entry name" value="sav2460 like domains"/>
    <property type="match status" value="2"/>
</dbReference>
<dbReference type="eggNOG" id="COG4110">
    <property type="taxonomic scope" value="Bacteria"/>
</dbReference>
<dbReference type="HOGENOM" id="CLU_047549_0_0_9"/>
<gene>
    <name evidence="3" type="ORF">DesyoDRAFT_3385</name>
</gene>
<reference evidence="3 4" key="1">
    <citation type="submission" date="2011-11" db="EMBL/GenBank/DDBJ databases">
        <title>The Noncontiguous Finished genome of Desulfosporosinus youngiae DSM 17734.</title>
        <authorList>
            <consortium name="US DOE Joint Genome Institute (JGI-PGF)"/>
            <person name="Lucas S."/>
            <person name="Han J."/>
            <person name="Lapidus A."/>
            <person name="Cheng J.-F."/>
            <person name="Goodwin L."/>
            <person name="Pitluck S."/>
            <person name="Peters L."/>
            <person name="Ovchinnikova G."/>
            <person name="Lu M."/>
            <person name="Land M.L."/>
            <person name="Hauser L."/>
            <person name="Pester M."/>
            <person name="Spring S."/>
            <person name="Ollivier B."/>
            <person name="Rattei T."/>
            <person name="Klenk H.-P."/>
            <person name="Wagner M."/>
            <person name="Loy A."/>
            <person name="Woyke T.J."/>
        </authorList>
    </citation>
    <scope>NUCLEOTIDE SEQUENCE [LARGE SCALE GENOMIC DNA]</scope>
    <source>
        <strain evidence="3 4">DSM 17734</strain>
    </source>
</reference>